<proteinExistence type="inferred from homology"/>
<protein>
    <submittedName>
        <fullName evidence="5">Putative FRG1-like family protein</fullName>
    </submittedName>
</protein>
<dbReference type="CDD" id="cd23339">
    <property type="entry name" value="beta-trefoil_FSCN_fungal_FRG1-like"/>
    <property type="match status" value="1"/>
</dbReference>
<reference evidence="5 6" key="1">
    <citation type="journal article" date="2015" name="Genome Announc.">
        <title>Draft Genome Sequence and Gene Annotation of the Entomopathogenic Fungus Verticillium hemipterigenum.</title>
        <authorList>
            <person name="Horn F."/>
            <person name="Habel A."/>
            <person name="Scharf D.H."/>
            <person name="Dworschak J."/>
            <person name="Brakhage A.A."/>
            <person name="Guthke R."/>
            <person name="Hertweck C."/>
            <person name="Linde J."/>
        </authorList>
    </citation>
    <scope>NUCLEOTIDE SEQUENCE [LARGE SCALE GENOMIC DNA]</scope>
</reference>
<dbReference type="GO" id="GO:0051015">
    <property type="term" value="F:actin filament binding"/>
    <property type="evidence" value="ECO:0007669"/>
    <property type="project" value="TreeGrafter"/>
</dbReference>
<keyword evidence="3" id="KW-0539">Nucleus</keyword>
<dbReference type="STRING" id="1531966.A0A0A1TC35"/>
<organism evidence="5 6">
    <name type="scientific">[Torrubiella] hemipterigena</name>
    <dbReference type="NCBI Taxonomy" id="1531966"/>
    <lineage>
        <taxon>Eukaryota</taxon>
        <taxon>Fungi</taxon>
        <taxon>Dikarya</taxon>
        <taxon>Ascomycota</taxon>
        <taxon>Pezizomycotina</taxon>
        <taxon>Sordariomycetes</taxon>
        <taxon>Hypocreomycetidae</taxon>
        <taxon>Hypocreales</taxon>
        <taxon>Clavicipitaceae</taxon>
        <taxon>Clavicipitaceae incertae sedis</taxon>
        <taxon>'Torrubiella' clade</taxon>
    </lineage>
</organism>
<dbReference type="EMBL" id="CDHN01000002">
    <property type="protein sequence ID" value="CEJ85217.1"/>
    <property type="molecule type" value="Genomic_DNA"/>
</dbReference>
<evidence type="ECO:0000313" key="5">
    <source>
        <dbReference type="EMBL" id="CEJ85217.1"/>
    </source>
</evidence>
<feature type="region of interest" description="Disordered" evidence="4">
    <location>
        <begin position="1"/>
        <end position="55"/>
    </location>
</feature>
<gene>
    <name evidence="5" type="ORF">VHEMI03704</name>
</gene>
<dbReference type="Pfam" id="PF06229">
    <property type="entry name" value="FRG1"/>
    <property type="match status" value="1"/>
</dbReference>
<comment type="subcellular location">
    <subcellularLocation>
        <location evidence="1">Nucleus</location>
        <location evidence="1">Nucleolus</location>
    </subcellularLocation>
</comment>
<name>A0A0A1TC35_9HYPO</name>
<dbReference type="Proteomes" id="UP000039046">
    <property type="component" value="Unassembled WGS sequence"/>
</dbReference>
<dbReference type="Gene3D" id="2.80.10.50">
    <property type="match status" value="1"/>
</dbReference>
<dbReference type="SUPFAM" id="SSF50405">
    <property type="entry name" value="Actin-crosslinking proteins"/>
    <property type="match status" value="1"/>
</dbReference>
<evidence type="ECO:0000256" key="4">
    <source>
        <dbReference type="SAM" id="MobiDB-lite"/>
    </source>
</evidence>
<dbReference type="PANTHER" id="PTHR12928">
    <property type="entry name" value="FRG1 PROTEIN"/>
    <property type="match status" value="1"/>
</dbReference>
<evidence type="ECO:0000256" key="3">
    <source>
        <dbReference type="ARBA" id="ARBA00023242"/>
    </source>
</evidence>
<comment type="similarity">
    <text evidence="2">Belongs to the FRG1 family.</text>
</comment>
<dbReference type="GO" id="GO:0071013">
    <property type="term" value="C:catalytic step 2 spliceosome"/>
    <property type="evidence" value="ECO:0007669"/>
    <property type="project" value="TreeGrafter"/>
</dbReference>
<dbReference type="AlphaFoldDB" id="A0A0A1TC35"/>
<keyword evidence="6" id="KW-1185">Reference proteome</keyword>
<dbReference type="PANTHER" id="PTHR12928:SF0">
    <property type="entry name" value="FSHD REGION GENE 1"/>
    <property type="match status" value="1"/>
</dbReference>
<dbReference type="InterPro" id="IPR010414">
    <property type="entry name" value="FRG1"/>
</dbReference>
<accession>A0A0A1TC35</accession>
<sequence>MVKPLSFKGDKKPKKRKRTDSERDNDASGSSSAVKRRDADNQEQQQDAGEDDSWVSAEAVTDLVGPVMIVLPSDKPAAIACDAAGKVFAMPIENIVDNNPVTAEPHDVRQVWVANRIAGTEHFRFRGHHGRYLACDKVGLLSATSEAISPLETFDVVATADTPGTFQIMTQRETFLSVKASTSSSVSAKSEIRGDADEITFNTTLRIRMQARFKPRTKTSKEEKALAKISRRELEEAVGRRLEEDEVRILKRARREGDYYEKLLDIKVKGKHDKFS</sequence>
<dbReference type="GO" id="GO:0005730">
    <property type="term" value="C:nucleolus"/>
    <property type="evidence" value="ECO:0007669"/>
    <property type="project" value="UniProtKB-SubCell"/>
</dbReference>
<evidence type="ECO:0000256" key="1">
    <source>
        <dbReference type="ARBA" id="ARBA00004604"/>
    </source>
</evidence>
<dbReference type="InterPro" id="IPR008999">
    <property type="entry name" value="Actin-crosslinking"/>
</dbReference>
<dbReference type="HOGENOM" id="CLU_062276_2_0_1"/>
<evidence type="ECO:0000256" key="2">
    <source>
        <dbReference type="ARBA" id="ARBA00010878"/>
    </source>
</evidence>
<dbReference type="OrthoDB" id="5539371at2759"/>
<evidence type="ECO:0000313" key="6">
    <source>
        <dbReference type="Proteomes" id="UP000039046"/>
    </source>
</evidence>